<dbReference type="RefSeq" id="WP_111393429.1">
    <property type="nucleotide sequence ID" value="NZ_QKTX01000009.1"/>
</dbReference>
<organism evidence="3 4">
    <name type="scientific">Algoriphagus aquaeductus</name>
    <dbReference type="NCBI Taxonomy" id="475299"/>
    <lineage>
        <taxon>Bacteria</taxon>
        <taxon>Pseudomonadati</taxon>
        <taxon>Bacteroidota</taxon>
        <taxon>Cytophagia</taxon>
        <taxon>Cytophagales</taxon>
        <taxon>Cyclobacteriaceae</taxon>
        <taxon>Algoriphagus</taxon>
    </lineage>
</organism>
<dbReference type="EMBL" id="QKTX01000009">
    <property type="protein sequence ID" value="PZV82292.1"/>
    <property type="molecule type" value="Genomic_DNA"/>
</dbReference>
<evidence type="ECO:0000256" key="1">
    <source>
        <dbReference type="SAM" id="SignalP"/>
    </source>
</evidence>
<name>A0A326RNS4_9BACT</name>
<dbReference type="PROSITE" id="PS51352">
    <property type="entry name" value="THIOREDOXIN_2"/>
    <property type="match status" value="1"/>
</dbReference>
<dbReference type="InterPro" id="IPR013766">
    <property type="entry name" value="Thioredoxin_domain"/>
</dbReference>
<feature type="domain" description="Thioredoxin" evidence="2">
    <location>
        <begin position="544"/>
        <end position="689"/>
    </location>
</feature>
<dbReference type="InterPro" id="IPR012336">
    <property type="entry name" value="Thioredoxin-like_fold"/>
</dbReference>
<keyword evidence="4" id="KW-1185">Reference proteome</keyword>
<reference evidence="3 4" key="1">
    <citation type="submission" date="2018-06" db="EMBL/GenBank/DDBJ databases">
        <title>Genomic Encyclopedia of Archaeal and Bacterial Type Strains, Phase II (KMG-II): from individual species to whole genera.</title>
        <authorList>
            <person name="Goeker M."/>
        </authorList>
    </citation>
    <scope>NUCLEOTIDE SEQUENCE [LARGE SCALE GENOMIC DNA]</scope>
    <source>
        <strain evidence="3 4">T4</strain>
    </source>
</reference>
<dbReference type="Gene3D" id="3.40.30.10">
    <property type="entry name" value="Glutaredoxin"/>
    <property type="match status" value="1"/>
</dbReference>
<evidence type="ECO:0000313" key="3">
    <source>
        <dbReference type="EMBL" id="PZV82292.1"/>
    </source>
</evidence>
<accession>A0A326RNS4</accession>
<dbReference type="InterPro" id="IPR036249">
    <property type="entry name" value="Thioredoxin-like_sf"/>
</dbReference>
<feature type="signal peptide" evidence="1">
    <location>
        <begin position="1"/>
        <end position="23"/>
    </location>
</feature>
<keyword evidence="1" id="KW-0732">Signal</keyword>
<protein>
    <submittedName>
        <fullName evidence="3">Thioredoxin-like protein</fullName>
    </submittedName>
</protein>
<dbReference type="OrthoDB" id="9815205at2"/>
<dbReference type="SUPFAM" id="SSF52833">
    <property type="entry name" value="Thioredoxin-like"/>
    <property type="match status" value="1"/>
</dbReference>
<evidence type="ECO:0000313" key="4">
    <source>
        <dbReference type="Proteomes" id="UP000248917"/>
    </source>
</evidence>
<dbReference type="Proteomes" id="UP000248917">
    <property type="component" value="Unassembled WGS sequence"/>
</dbReference>
<dbReference type="Pfam" id="PF13905">
    <property type="entry name" value="Thioredoxin_8"/>
    <property type="match status" value="1"/>
</dbReference>
<feature type="chain" id="PRO_5016304142" evidence="1">
    <location>
        <begin position="24"/>
        <end position="702"/>
    </location>
</feature>
<comment type="caution">
    <text evidence="3">The sequence shown here is derived from an EMBL/GenBank/DDBJ whole genome shotgun (WGS) entry which is preliminary data.</text>
</comment>
<gene>
    <name evidence="3" type="ORF">CLV31_109153</name>
</gene>
<sequence>MKKFLLTCFLALPCLFGSTSLLSLVAQSPGADLLHRFGGPNRGGPFSRPDTFAQLDNSAETSVEAIYTTDVSAIDGGPALRSAVSHLPASIKETASLRAFARSDDPLHWESVLSTVKASDIRHRTSDIKLNFGLVDSDQDMRVGLGVSGLQSPSFPVFRNQDSSGREAYSRSTEAQSLASNVLCLSSSSSLASPSPALIYGELINPDSLGPLKVELIRHYTDRKSTFEKDDFLIETWPGEFFDGVVDPRAQKFSLSIPDLIQPAYLSLTIQNRPLLDRYLIFPGDSLKIGINLAQSTLVFGGPAAAQMEAQFQLRRIKLQNEFDQPRKIVVSNADDLLDQEDNRERWEANQVKFSSKLEFEKYGSEGLDKILGSLQNQDTLLCQIDEWLDLFGKNLSEQKKDLIRLDAFSGQLLGPVSMINRFYYQELRGQLQGEAWTEKLDLILNALLVFKEGAFDPESRKISASYLDFQMERLALISLIKGISFHDAVEQTYQGELADKLKASFLIQNLKRYPDPKALIDLYSKTVQSPFWRNRIQQLGASTIPGGTLISLELEDTLGNRILTSSLPAKPTLIYFYFSTCVHSAHYFQDLLWPLYKVMAKEMGVSLIAISVDKDRNLWLKRLPEYSNLEIPNYRLTESNKQKLVDYYEFSGYPRTFFIDADRRILSFGLDRTDSAKFTRSFLTILSAINPSNSNPNIPTL</sequence>
<evidence type="ECO:0000259" key="2">
    <source>
        <dbReference type="PROSITE" id="PS51352"/>
    </source>
</evidence>
<dbReference type="AlphaFoldDB" id="A0A326RNS4"/>
<proteinExistence type="predicted"/>